<dbReference type="AlphaFoldDB" id="A0A3D3REV5"/>
<reference evidence="1 2" key="1">
    <citation type="journal article" date="2018" name="Nat. Biotechnol.">
        <title>A standardized bacterial taxonomy based on genome phylogeny substantially revises the tree of life.</title>
        <authorList>
            <person name="Parks D.H."/>
            <person name="Chuvochina M."/>
            <person name="Waite D.W."/>
            <person name="Rinke C."/>
            <person name="Skarshewski A."/>
            <person name="Chaumeil P.A."/>
            <person name="Hugenholtz P."/>
        </authorList>
    </citation>
    <scope>NUCLEOTIDE SEQUENCE [LARGE SCALE GENOMIC DNA]</scope>
    <source>
        <strain evidence="1">UBA9375</strain>
    </source>
</reference>
<protein>
    <submittedName>
        <fullName evidence="1">Porin</fullName>
    </submittedName>
</protein>
<dbReference type="SUPFAM" id="SSF56935">
    <property type="entry name" value="Porins"/>
    <property type="match status" value="1"/>
</dbReference>
<dbReference type="Proteomes" id="UP000263642">
    <property type="component" value="Unassembled WGS sequence"/>
</dbReference>
<dbReference type="Pfam" id="PF07642">
    <property type="entry name" value="BBP2"/>
    <property type="match status" value="1"/>
</dbReference>
<evidence type="ECO:0000313" key="1">
    <source>
        <dbReference type="EMBL" id="HCO27345.1"/>
    </source>
</evidence>
<gene>
    <name evidence="1" type="ORF">DIT97_31705</name>
</gene>
<accession>A0A3D3REV5</accession>
<organism evidence="1 2">
    <name type="scientific">Gimesia maris</name>
    <dbReference type="NCBI Taxonomy" id="122"/>
    <lineage>
        <taxon>Bacteria</taxon>
        <taxon>Pseudomonadati</taxon>
        <taxon>Planctomycetota</taxon>
        <taxon>Planctomycetia</taxon>
        <taxon>Planctomycetales</taxon>
        <taxon>Planctomycetaceae</taxon>
        <taxon>Gimesia</taxon>
    </lineage>
</organism>
<comment type="caution">
    <text evidence="1">The sequence shown here is derived from an EMBL/GenBank/DDBJ whole genome shotgun (WGS) entry which is preliminary data.</text>
</comment>
<proteinExistence type="predicted"/>
<evidence type="ECO:0000313" key="2">
    <source>
        <dbReference type="Proteomes" id="UP000263642"/>
    </source>
</evidence>
<name>A0A3D3REV5_9PLAN</name>
<dbReference type="InterPro" id="IPR011486">
    <property type="entry name" value="BBP2"/>
</dbReference>
<sequence length="495" mass="55792">MTTMVTSSPNYRTSWNKMRIKNITQWIVVALAISLPAPGFGQQNQIETADSVAEIQGEAEGLYQPVALSMPETPGCEVTDPGTANCVNEMCLPECQCCNFLDQFLMSHSPVYPSMKSNRVHVGGWLDQGFTGNFQKPSNNFNLPVTFNDRSNEYQMNQLYLFMERQVNHGGDELDWGFRADLLYGTDYFYTTALGLETESDGSPHWNSANGPRTSGGSTYAMYGLAMPQLYAELYVPWLDGVSIKAGHFYTPIGYEKVTAPDNFFYSHSYSMQYGEPFTHTGILTTFQVTEQLQLLAGVARGWDAWEDPNDDAELLAGIGWNSSDKDTSINLTLTSGDQDNGSSNTANRTLVSFVLSHNLTDCLTYVFQSDFGIQDNGTINNQSQVVPAKWYSFNQYLYYDVTEKFAWGARFEYFRDQNFSRVLQLPEPLATGGNYYELTVGANWRPHPCVTVRPELRFDWSDTKANFFGNTVKPYRNFQSEYQVLLGGDVIIRF</sequence>
<dbReference type="EMBL" id="DQAY01000195">
    <property type="protein sequence ID" value="HCO27345.1"/>
    <property type="molecule type" value="Genomic_DNA"/>
</dbReference>